<proteinExistence type="predicted"/>
<evidence type="ECO:0000259" key="1">
    <source>
        <dbReference type="Pfam" id="PF08241"/>
    </source>
</evidence>
<dbReference type="InterPro" id="IPR013216">
    <property type="entry name" value="Methyltransf_11"/>
</dbReference>
<dbReference type="CDD" id="cd02440">
    <property type="entry name" value="AdoMet_MTases"/>
    <property type="match status" value="1"/>
</dbReference>
<dbReference type="Gene3D" id="3.40.50.150">
    <property type="entry name" value="Vaccinia Virus protein VP39"/>
    <property type="match status" value="1"/>
</dbReference>
<evidence type="ECO:0000313" key="3">
    <source>
        <dbReference type="Proteomes" id="UP000184290"/>
    </source>
</evidence>
<dbReference type="GO" id="GO:0032259">
    <property type="term" value="P:methylation"/>
    <property type="evidence" value="ECO:0007669"/>
    <property type="project" value="UniProtKB-KW"/>
</dbReference>
<comment type="caution">
    <text evidence="2">The sequence shown here is derived from an EMBL/GenBank/DDBJ whole genome shotgun (WGS) entry which is preliminary data.</text>
</comment>
<keyword evidence="3" id="KW-1185">Reference proteome</keyword>
<keyword evidence="2" id="KW-0489">Methyltransferase</keyword>
<dbReference type="RefSeq" id="WP_306302612.1">
    <property type="nucleotide sequence ID" value="NZ_FQZC01000002.1"/>
</dbReference>
<dbReference type="EMBL" id="FQZC01000002">
    <property type="protein sequence ID" value="SHJ00186.1"/>
    <property type="molecule type" value="Genomic_DNA"/>
</dbReference>
<keyword evidence="2" id="KW-0808">Transferase</keyword>
<dbReference type="InterPro" id="IPR029063">
    <property type="entry name" value="SAM-dependent_MTases_sf"/>
</dbReference>
<accession>A0ABY1IDD6</accession>
<gene>
    <name evidence="2" type="ORF">SAMN02745911_1367</name>
</gene>
<dbReference type="SUPFAM" id="SSF53335">
    <property type="entry name" value="S-adenosyl-L-methionine-dependent methyltransferases"/>
    <property type="match status" value="1"/>
</dbReference>
<protein>
    <submittedName>
        <fullName evidence="2">Methyltransferase domain-containing protein</fullName>
    </submittedName>
</protein>
<reference evidence="2 3" key="1">
    <citation type="submission" date="2016-11" db="EMBL/GenBank/DDBJ databases">
        <authorList>
            <person name="Varghese N."/>
            <person name="Submissions S."/>
        </authorList>
    </citation>
    <scope>NUCLEOTIDE SEQUENCE [LARGE SCALE GENOMIC DNA]</scope>
    <source>
        <strain evidence="2 3">DSM 21988</strain>
    </source>
</reference>
<evidence type="ECO:0000313" key="2">
    <source>
        <dbReference type="EMBL" id="SHJ00186.1"/>
    </source>
</evidence>
<dbReference type="Pfam" id="PF08241">
    <property type="entry name" value="Methyltransf_11"/>
    <property type="match status" value="1"/>
</dbReference>
<feature type="domain" description="Methyltransferase type 11" evidence="1">
    <location>
        <begin position="106"/>
        <end position="148"/>
    </location>
</feature>
<dbReference type="GO" id="GO:0008168">
    <property type="term" value="F:methyltransferase activity"/>
    <property type="evidence" value="ECO:0007669"/>
    <property type="project" value="UniProtKB-KW"/>
</dbReference>
<name>A0ABY1IDD6_9HYPH</name>
<sequence>MQEANVLSEGCAISITQQMNADIVDLRDFYASRLGQATARAIAMALAPLWQSISQERLLGLGYTLPYLDRLSADSDRTLAFMPAAQGAIRWPAAGSSTSAMVDESCLPLGDASVDRVLMVHALEFAENPSQLLCEVWRTLAPGGRLVIVIPNRAGVWARFDRTPFGSGRPWSRGQAQRLLHGAMFSPSGVNQALFFPPFRRAGFVNLANPLERAGRRAWPLFAGVFIIEATKLVYRGLPVTRNERARLRLVKPVLVPQGASARQDGAPKSAGGLPRAS</sequence>
<organism evidence="2 3">
    <name type="scientific">Aureimonas altamirensis DSM 21988</name>
    <dbReference type="NCBI Taxonomy" id="1121026"/>
    <lineage>
        <taxon>Bacteria</taxon>
        <taxon>Pseudomonadati</taxon>
        <taxon>Pseudomonadota</taxon>
        <taxon>Alphaproteobacteria</taxon>
        <taxon>Hyphomicrobiales</taxon>
        <taxon>Aurantimonadaceae</taxon>
        <taxon>Aureimonas</taxon>
    </lineage>
</organism>
<dbReference type="Proteomes" id="UP000184290">
    <property type="component" value="Unassembled WGS sequence"/>
</dbReference>